<reference evidence="4" key="1">
    <citation type="submission" date="2022-10" db="EMBL/GenBank/DDBJ databases">
        <title>Genome assembly of Pristionchus species.</title>
        <authorList>
            <person name="Yoshida K."/>
            <person name="Sommer R.J."/>
        </authorList>
    </citation>
    <scope>NUCLEOTIDE SEQUENCE [LARGE SCALE GENOMIC DNA]</scope>
    <source>
        <strain evidence="4">RS5460</strain>
    </source>
</reference>
<dbReference type="SUPFAM" id="SSF54791">
    <property type="entry name" value="Eukaryotic type KH-domain (KH-domain type I)"/>
    <property type="match status" value="2"/>
</dbReference>
<dbReference type="InterPro" id="IPR036612">
    <property type="entry name" value="KH_dom_type_1_sf"/>
</dbReference>
<name>A0AAN5I881_9BILA</name>
<feature type="non-terminal residue" evidence="3">
    <location>
        <position position="1"/>
    </location>
</feature>
<dbReference type="AlphaFoldDB" id="A0AAN5I881"/>
<evidence type="ECO:0000313" key="3">
    <source>
        <dbReference type="EMBL" id="GMR53926.1"/>
    </source>
</evidence>
<dbReference type="GO" id="GO:0003723">
    <property type="term" value="F:RNA binding"/>
    <property type="evidence" value="ECO:0007669"/>
    <property type="project" value="UniProtKB-UniRule"/>
</dbReference>
<organism evidence="3 4">
    <name type="scientific">Pristionchus mayeri</name>
    <dbReference type="NCBI Taxonomy" id="1317129"/>
    <lineage>
        <taxon>Eukaryota</taxon>
        <taxon>Metazoa</taxon>
        <taxon>Ecdysozoa</taxon>
        <taxon>Nematoda</taxon>
        <taxon>Chromadorea</taxon>
        <taxon>Rhabditida</taxon>
        <taxon>Rhabditina</taxon>
        <taxon>Diplogasteromorpha</taxon>
        <taxon>Diplogasteroidea</taxon>
        <taxon>Neodiplogasteridae</taxon>
        <taxon>Pristionchus</taxon>
    </lineage>
</organism>
<keyword evidence="1" id="KW-0694">RNA-binding</keyword>
<dbReference type="SMART" id="SM00322">
    <property type="entry name" value="KH"/>
    <property type="match status" value="2"/>
</dbReference>
<dbReference type="Pfam" id="PF00013">
    <property type="entry name" value="KH_1"/>
    <property type="match status" value="1"/>
</dbReference>
<protein>
    <recommendedName>
        <fullName evidence="2">K Homology domain-containing protein</fullName>
    </recommendedName>
</protein>
<keyword evidence="4" id="KW-1185">Reference proteome</keyword>
<proteinExistence type="predicted"/>
<dbReference type="Gene3D" id="3.30.1370.10">
    <property type="entry name" value="K Homology domain, type 1"/>
    <property type="match status" value="1"/>
</dbReference>
<dbReference type="Proteomes" id="UP001328107">
    <property type="component" value="Unassembled WGS sequence"/>
</dbReference>
<gene>
    <name evidence="3" type="ORF">PMAYCL1PPCAC_24121</name>
</gene>
<feature type="domain" description="K Homology" evidence="2">
    <location>
        <begin position="2"/>
        <end position="69"/>
    </location>
</feature>
<dbReference type="EMBL" id="BTRK01000005">
    <property type="protein sequence ID" value="GMR53926.1"/>
    <property type="molecule type" value="Genomic_DNA"/>
</dbReference>
<dbReference type="InterPro" id="IPR004088">
    <property type="entry name" value="KH_dom_type_1"/>
</dbReference>
<evidence type="ECO:0000259" key="2">
    <source>
        <dbReference type="SMART" id="SM00322"/>
    </source>
</evidence>
<feature type="domain" description="K Homology" evidence="2">
    <location>
        <begin position="74"/>
        <end position="150"/>
    </location>
</feature>
<dbReference type="InterPro" id="IPR004087">
    <property type="entry name" value="KH_dom"/>
</dbReference>
<dbReference type="CDD" id="cd00105">
    <property type="entry name" value="KH-I"/>
    <property type="match status" value="1"/>
</dbReference>
<evidence type="ECO:0000256" key="1">
    <source>
        <dbReference type="PROSITE-ProRule" id="PRU00117"/>
    </source>
</evidence>
<accession>A0AAN5I881</accession>
<dbReference type="PROSITE" id="PS50084">
    <property type="entry name" value="KH_TYPE_1"/>
    <property type="match status" value="1"/>
</dbReference>
<comment type="caution">
    <text evidence="3">The sequence shown here is derived from an EMBL/GenBank/DDBJ whole genome shotgun (WGS) entry which is preliminary data.</text>
</comment>
<evidence type="ECO:0000313" key="4">
    <source>
        <dbReference type="Proteomes" id="UP001328107"/>
    </source>
</evidence>
<sequence length="181" mass="20440">TLEVPLSVLDSERMGEFIGIRGVNIKSLEGKHKVIIRLHADNPSRITASVIGDEFDARLAQCDLQAAAVEIRGRQLAHKVIIPTRKIGMIIGKGGSYFRQVRDRCNVRLHVDKDEENESEPDENGMSALRIQGSFEGILLACNMFYDRLTTDRKSDEDRFENRSTPHFMADWGAINDEKID</sequence>